<evidence type="ECO:0000313" key="2">
    <source>
        <dbReference type="EMBL" id="KAK0040465.1"/>
    </source>
</evidence>
<accession>A0AAD8AQE9</accession>
<dbReference type="AlphaFoldDB" id="A0AAD8AQE9"/>
<reference evidence="2" key="1">
    <citation type="journal article" date="2023" name="PLoS Negl. Trop. Dis.">
        <title>A genome sequence for Biomphalaria pfeifferi, the major vector snail for the human-infecting parasite Schistosoma mansoni.</title>
        <authorList>
            <person name="Bu L."/>
            <person name="Lu L."/>
            <person name="Laidemitt M.R."/>
            <person name="Zhang S.M."/>
            <person name="Mutuku M."/>
            <person name="Mkoji G."/>
            <person name="Steinauer M."/>
            <person name="Loker E.S."/>
        </authorList>
    </citation>
    <scope>NUCLEOTIDE SEQUENCE</scope>
    <source>
        <strain evidence="2">KasaAsao</strain>
    </source>
</reference>
<evidence type="ECO:0000313" key="3">
    <source>
        <dbReference type="Proteomes" id="UP001233172"/>
    </source>
</evidence>
<feature type="compositionally biased region" description="Low complexity" evidence="1">
    <location>
        <begin position="162"/>
        <end position="179"/>
    </location>
</feature>
<feature type="region of interest" description="Disordered" evidence="1">
    <location>
        <begin position="209"/>
        <end position="230"/>
    </location>
</feature>
<dbReference type="Gene3D" id="3.30.450.40">
    <property type="match status" value="1"/>
</dbReference>
<name>A0AAD8AQE9_BIOPF</name>
<feature type="region of interest" description="Disordered" evidence="1">
    <location>
        <begin position="161"/>
        <end position="180"/>
    </location>
</feature>
<organism evidence="2 3">
    <name type="scientific">Biomphalaria pfeifferi</name>
    <name type="common">Bloodfluke planorb</name>
    <name type="synonym">Freshwater snail</name>
    <dbReference type="NCBI Taxonomy" id="112525"/>
    <lineage>
        <taxon>Eukaryota</taxon>
        <taxon>Metazoa</taxon>
        <taxon>Spiralia</taxon>
        <taxon>Lophotrochozoa</taxon>
        <taxon>Mollusca</taxon>
        <taxon>Gastropoda</taxon>
        <taxon>Heterobranchia</taxon>
        <taxon>Euthyneura</taxon>
        <taxon>Panpulmonata</taxon>
        <taxon>Hygrophila</taxon>
        <taxon>Lymnaeoidea</taxon>
        <taxon>Planorbidae</taxon>
        <taxon>Biomphalaria</taxon>
    </lineage>
</organism>
<protein>
    <submittedName>
        <fullName evidence="2">Dual 3 5-cyclic-AMP and -GMP phosphodiesterase 11</fullName>
    </submittedName>
</protein>
<keyword evidence="3" id="KW-1185">Reference proteome</keyword>
<comment type="caution">
    <text evidence="2">The sequence shown here is derived from an EMBL/GenBank/DDBJ whole genome shotgun (WGS) entry which is preliminary data.</text>
</comment>
<sequence>MDTNRDKAASSDSASPSSQRVPTCASGGGSSAIPASSSVALPCPPARLTWQGTPFQNNPPFPVNAVRPESASWSPRSPSKRGACYAVSRMSGAGGPGNHHLPSGDAGGESLDEDTRREYEAMERWLDDHPAFLHAYFARKGRESLVNAWLISHALSGVDNLSTPSAESTSGTSSGANTPVRKISAQEFERGGILNPMVNTVDGLQTFIGTASTSSTPTQPRSRRRSKSELMSLDEKQLMHELVMDICNDLDVTSLCFKILQNMCILLNADRCSLFLVKGTSDKKYLVSTLFDVTCDSEFESVSTKAEEIQIPFGKGISGYVAENGLMVNIANAYEVRWIFITFLEVCSSLCPNLLV</sequence>
<feature type="compositionally biased region" description="Low complexity" evidence="1">
    <location>
        <begin position="210"/>
        <end position="220"/>
    </location>
</feature>
<reference evidence="2" key="2">
    <citation type="submission" date="2023-04" db="EMBL/GenBank/DDBJ databases">
        <authorList>
            <person name="Bu L."/>
            <person name="Lu L."/>
            <person name="Laidemitt M.R."/>
            <person name="Zhang S.M."/>
            <person name="Mutuku M."/>
            <person name="Mkoji G."/>
            <person name="Steinauer M."/>
            <person name="Loker E.S."/>
        </authorList>
    </citation>
    <scope>NUCLEOTIDE SEQUENCE</scope>
    <source>
        <strain evidence="2">KasaAsao</strain>
        <tissue evidence="2">Whole Snail</tissue>
    </source>
</reference>
<feature type="region of interest" description="Disordered" evidence="1">
    <location>
        <begin position="1"/>
        <end position="60"/>
    </location>
</feature>
<dbReference type="SUPFAM" id="SSF55781">
    <property type="entry name" value="GAF domain-like"/>
    <property type="match status" value="1"/>
</dbReference>
<dbReference type="InterPro" id="IPR029016">
    <property type="entry name" value="GAF-like_dom_sf"/>
</dbReference>
<dbReference type="EMBL" id="JASAOG010000324">
    <property type="protein sequence ID" value="KAK0040465.1"/>
    <property type="molecule type" value="Genomic_DNA"/>
</dbReference>
<gene>
    <name evidence="2" type="ORF">Bpfe_030098</name>
</gene>
<evidence type="ECO:0000256" key="1">
    <source>
        <dbReference type="SAM" id="MobiDB-lite"/>
    </source>
</evidence>
<dbReference type="Proteomes" id="UP001233172">
    <property type="component" value="Unassembled WGS sequence"/>
</dbReference>
<feature type="region of interest" description="Disordered" evidence="1">
    <location>
        <begin position="91"/>
        <end position="111"/>
    </location>
</feature>
<proteinExistence type="predicted"/>